<evidence type="ECO:0000313" key="3">
    <source>
        <dbReference type="Proteomes" id="UP000192927"/>
    </source>
</evidence>
<evidence type="ECO:0000313" key="2">
    <source>
        <dbReference type="EMBL" id="SLM40407.1"/>
    </source>
</evidence>
<feature type="region of interest" description="Disordered" evidence="1">
    <location>
        <begin position="524"/>
        <end position="548"/>
    </location>
</feature>
<dbReference type="PANTHER" id="PTHR42037:SF1">
    <property type="match status" value="1"/>
</dbReference>
<dbReference type="Proteomes" id="UP000192927">
    <property type="component" value="Unassembled WGS sequence"/>
</dbReference>
<keyword evidence="3" id="KW-1185">Reference proteome</keyword>
<feature type="region of interest" description="Disordered" evidence="1">
    <location>
        <begin position="596"/>
        <end position="616"/>
    </location>
</feature>
<proteinExistence type="predicted"/>
<evidence type="ECO:0000256" key="1">
    <source>
        <dbReference type="SAM" id="MobiDB-lite"/>
    </source>
</evidence>
<sequence length="743" mass="80989">MRSVQTAPGGRSIWHTVKQDTFMTNVHNLLLASNTIAGDPKTYQEESWQSPQVANRALNYVLPFGVEHQFVDDLAFLAAAQAGAEAVSAATINEDIGGHKCTVKLAANEGVPAAVASALNGFLGKLQERARKEISYNDCEERLFETAIRLSRKRIYARLRSKKWKKPSYMRAAEKEPLTEKLLASSKRVLAASTTRENKKRLQDIADKIKKLHELYLEMERTTGDDTDLLKQILRQASGLSAPAPSLEKCLIANGVSGIIASSNLIRRVDKLGRYWAACSIMARLASNAKYRNLFTSIQLETVPSYKAHIWPPGSKKKRHVHAEVQLVTHSRLHPSDLPPRVIGISKAACYLCDLFLSHHKQFYFSGSHGTIFDAWTVPDLLEYSMSDVTELRQIMVAMNRKVLETGRRMKKPRAKREAAPKQFAYQSFIWSNPYQASTPPLSTRDDHSPAVSPRPIIAGPTGAGARTPPSFTQLSLDEGGSIDNIPMRFAQEESQNQATIAHSSHETIGPPTYAHTVVHDDSDGQGIVAEDRPAPVPPLPEGESDSAAAARPIQGLIDLATTGSDANAVAQNSHIDVPEPRDSRLQLPHEHNYAAAPSEDHGAPSADASAIHSLPSSPVSSSSEILLSSTHSPISKILIPRRPLFASLHGIDLYFSLEASPTLDVLPRPITQATVAIAEMPSSALLPLDVRSTHIDVAAMAPGEELVLEAPTDGAGGGPVEMHLRNREGDGSGARVVCEWRR</sequence>
<name>A0A1W5DB99_9LECA</name>
<protein>
    <submittedName>
        <fullName evidence="2">OTT_1508-like deaminase</fullName>
    </submittedName>
</protein>
<dbReference type="PANTHER" id="PTHR42037">
    <property type="match status" value="1"/>
</dbReference>
<dbReference type="InterPro" id="IPR027796">
    <property type="entry name" value="OTT_1508_deam-like"/>
</dbReference>
<dbReference type="AlphaFoldDB" id="A0A1W5DB99"/>
<dbReference type="EMBL" id="FWEW01003696">
    <property type="protein sequence ID" value="SLM40407.1"/>
    <property type="molecule type" value="Genomic_DNA"/>
</dbReference>
<accession>A0A1W5DB99</accession>
<dbReference type="Pfam" id="PF14441">
    <property type="entry name" value="OTT_1508_deam"/>
    <property type="match status" value="1"/>
</dbReference>
<organism evidence="2 3">
    <name type="scientific">Lasallia pustulata</name>
    <dbReference type="NCBI Taxonomy" id="136370"/>
    <lineage>
        <taxon>Eukaryota</taxon>
        <taxon>Fungi</taxon>
        <taxon>Dikarya</taxon>
        <taxon>Ascomycota</taxon>
        <taxon>Pezizomycotina</taxon>
        <taxon>Lecanoromycetes</taxon>
        <taxon>OSLEUM clade</taxon>
        <taxon>Umbilicariomycetidae</taxon>
        <taxon>Umbilicariales</taxon>
        <taxon>Umbilicariaceae</taxon>
        <taxon>Lasallia</taxon>
    </lineage>
</organism>
<reference evidence="3" key="1">
    <citation type="submission" date="2017-03" db="EMBL/GenBank/DDBJ databases">
        <authorList>
            <person name="Sharma R."/>
            <person name="Thines M."/>
        </authorList>
    </citation>
    <scope>NUCLEOTIDE SEQUENCE [LARGE SCALE GENOMIC DNA]</scope>
</reference>